<evidence type="ECO:0000313" key="2">
    <source>
        <dbReference type="Proteomes" id="UP001234178"/>
    </source>
</evidence>
<dbReference type="EMBL" id="JAOYFB010000003">
    <property type="protein sequence ID" value="KAK4009466.1"/>
    <property type="molecule type" value="Genomic_DNA"/>
</dbReference>
<dbReference type="Proteomes" id="UP001234178">
    <property type="component" value="Unassembled WGS sequence"/>
</dbReference>
<gene>
    <name evidence="1" type="ORF">OUZ56_018579</name>
</gene>
<evidence type="ECO:0000313" key="1">
    <source>
        <dbReference type="EMBL" id="KAK4009466.1"/>
    </source>
</evidence>
<sequence length="73" mass="7891">MSDSSYCFQRTQIMTAKMGPLLGDMEPIVLKIGCNCSVAYRYVLFSSKTACVSAYMLSTATKRGTGKGCALHP</sequence>
<comment type="caution">
    <text evidence="1">The sequence shown here is derived from an EMBL/GenBank/DDBJ whole genome shotgun (WGS) entry which is preliminary data.</text>
</comment>
<proteinExistence type="predicted"/>
<accession>A0ABQ9Z982</accession>
<protein>
    <submittedName>
        <fullName evidence="1">Uncharacterized protein</fullName>
    </submittedName>
</protein>
<organism evidence="1 2">
    <name type="scientific">Daphnia magna</name>
    <dbReference type="NCBI Taxonomy" id="35525"/>
    <lineage>
        <taxon>Eukaryota</taxon>
        <taxon>Metazoa</taxon>
        <taxon>Ecdysozoa</taxon>
        <taxon>Arthropoda</taxon>
        <taxon>Crustacea</taxon>
        <taxon>Branchiopoda</taxon>
        <taxon>Diplostraca</taxon>
        <taxon>Cladocera</taxon>
        <taxon>Anomopoda</taxon>
        <taxon>Daphniidae</taxon>
        <taxon>Daphnia</taxon>
    </lineage>
</organism>
<keyword evidence="2" id="KW-1185">Reference proteome</keyword>
<name>A0ABQ9Z982_9CRUS</name>
<reference evidence="1 2" key="1">
    <citation type="journal article" date="2023" name="Nucleic Acids Res.">
        <title>The hologenome of Daphnia magna reveals possible DNA methylation and microbiome-mediated evolution of the host genome.</title>
        <authorList>
            <person name="Chaturvedi A."/>
            <person name="Li X."/>
            <person name="Dhandapani V."/>
            <person name="Marshall H."/>
            <person name="Kissane S."/>
            <person name="Cuenca-Cambronero M."/>
            <person name="Asole G."/>
            <person name="Calvet F."/>
            <person name="Ruiz-Romero M."/>
            <person name="Marangio P."/>
            <person name="Guigo R."/>
            <person name="Rago D."/>
            <person name="Mirbahai L."/>
            <person name="Eastwood N."/>
            <person name="Colbourne J.K."/>
            <person name="Zhou J."/>
            <person name="Mallon E."/>
            <person name="Orsini L."/>
        </authorList>
    </citation>
    <scope>NUCLEOTIDE SEQUENCE [LARGE SCALE GENOMIC DNA]</scope>
    <source>
        <strain evidence="1">LRV0_1</strain>
    </source>
</reference>